<dbReference type="RefSeq" id="WP_016639867.1">
    <property type="nucleotide sequence ID" value="NZ_AOPZ01000067.1"/>
</dbReference>
<dbReference type="InterPro" id="IPR036374">
    <property type="entry name" value="OxRdtase_Mopterin-bd_sf"/>
</dbReference>
<dbReference type="OrthoDB" id="9795587at2"/>
<dbReference type="Gene3D" id="3.90.420.10">
    <property type="entry name" value="Oxidoreductase, molybdopterin-binding domain"/>
    <property type="match status" value="1"/>
</dbReference>
<dbReference type="Proteomes" id="UP000014629">
    <property type="component" value="Unassembled WGS sequence"/>
</dbReference>
<feature type="region of interest" description="Disordered" evidence="1">
    <location>
        <begin position="1"/>
        <end position="26"/>
    </location>
</feature>
<accession>S3ZQN5</accession>
<name>S3ZQN5_9ACTN</name>
<dbReference type="EMBL" id="AOPZ01000067">
    <property type="protein sequence ID" value="EPH45109.1"/>
    <property type="molecule type" value="Genomic_DNA"/>
</dbReference>
<gene>
    <name evidence="3" type="ORF">STRAU_1737</name>
</gene>
<dbReference type="InterPro" id="IPR000572">
    <property type="entry name" value="OxRdtase_Mopterin-bd_dom"/>
</dbReference>
<sequence>MTLPPGQRAAEGFPRFGTHLHHPPPPVPADPVIEIGGDLTGTVTLTPADLAKLPRQERGADFHCVAGWSATGLLWEGVTFAAVYRTWIEPLQTTGAPISHLTFQGLDGYRSTVLLEDALADDVLIADRLDGQPIDADHGAPLRLVSPSQYGFVSTKHLCRIECHTSRPPDPDRWSPIAGHHRARVWKEERHRHLPGRAVRPVYRLLIAPIRRLSARGSRTGPR</sequence>
<protein>
    <submittedName>
        <fullName evidence="3">Putative oxidoreductase YuiH</fullName>
    </submittedName>
</protein>
<evidence type="ECO:0000259" key="2">
    <source>
        <dbReference type="Pfam" id="PF00174"/>
    </source>
</evidence>
<evidence type="ECO:0000313" key="4">
    <source>
        <dbReference type="Proteomes" id="UP000014629"/>
    </source>
</evidence>
<dbReference type="PANTHER" id="PTHR43032">
    <property type="entry name" value="PROTEIN-METHIONINE-SULFOXIDE REDUCTASE"/>
    <property type="match status" value="1"/>
</dbReference>
<evidence type="ECO:0000256" key="1">
    <source>
        <dbReference type="SAM" id="MobiDB-lite"/>
    </source>
</evidence>
<dbReference type="Pfam" id="PF00174">
    <property type="entry name" value="Oxidored_molyb"/>
    <property type="match status" value="1"/>
</dbReference>
<dbReference type="PATRIC" id="fig|1286094.4.peg.1714"/>
<proteinExistence type="predicted"/>
<evidence type="ECO:0000313" key="3">
    <source>
        <dbReference type="EMBL" id="EPH45109.1"/>
    </source>
</evidence>
<reference evidence="3 4" key="1">
    <citation type="submission" date="2013-02" db="EMBL/GenBank/DDBJ databases">
        <title>Draft Genome Sequence of Streptomyces aurantiacus, Which Produces Setomimycin.</title>
        <authorList>
            <person name="Gruening B.A."/>
            <person name="Praeg A."/>
            <person name="Erxleben A."/>
            <person name="Guenther S."/>
            <person name="Mueller M."/>
        </authorList>
    </citation>
    <scope>NUCLEOTIDE SEQUENCE [LARGE SCALE GENOMIC DNA]</scope>
    <source>
        <strain evidence="3 4">JA 4570</strain>
    </source>
</reference>
<comment type="caution">
    <text evidence="3">The sequence shown here is derived from an EMBL/GenBank/DDBJ whole genome shotgun (WGS) entry which is preliminary data.</text>
</comment>
<organism evidence="3 4">
    <name type="scientific">Streptomyces aurantiacus JA 4570</name>
    <dbReference type="NCBI Taxonomy" id="1286094"/>
    <lineage>
        <taxon>Bacteria</taxon>
        <taxon>Bacillati</taxon>
        <taxon>Actinomycetota</taxon>
        <taxon>Actinomycetes</taxon>
        <taxon>Kitasatosporales</taxon>
        <taxon>Streptomycetaceae</taxon>
        <taxon>Streptomyces</taxon>
        <taxon>Streptomyces aurantiacus group</taxon>
    </lineage>
</organism>
<feature type="domain" description="Oxidoreductase molybdopterin-binding" evidence="2">
    <location>
        <begin position="31"/>
        <end position="167"/>
    </location>
</feature>
<keyword evidence="4" id="KW-1185">Reference proteome</keyword>
<dbReference type="SUPFAM" id="SSF56524">
    <property type="entry name" value="Oxidoreductase molybdopterin-binding domain"/>
    <property type="match status" value="1"/>
</dbReference>
<dbReference type="AlphaFoldDB" id="S3ZQN5"/>